<dbReference type="KEGG" id="ffu:CLAFUR5_10083"/>
<evidence type="ECO:0000256" key="1">
    <source>
        <dbReference type="SAM" id="MobiDB-lite"/>
    </source>
</evidence>
<dbReference type="OrthoDB" id="2446291at2759"/>
<organism evidence="2 3">
    <name type="scientific">Passalora fulva</name>
    <name type="common">Tomato leaf mold</name>
    <name type="synonym">Cladosporium fulvum</name>
    <dbReference type="NCBI Taxonomy" id="5499"/>
    <lineage>
        <taxon>Eukaryota</taxon>
        <taxon>Fungi</taxon>
        <taxon>Dikarya</taxon>
        <taxon>Ascomycota</taxon>
        <taxon>Pezizomycotina</taxon>
        <taxon>Dothideomycetes</taxon>
        <taxon>Dothideomycetidae</taxon>
        <taxon>Mycosphaerellales</taxon>
        <taxon>Mycosphaerellaceae</taxon>
        <taxon>Fulvia</taxon>
    </lineage>
</organism>
<dbReference type="AlphaFoldDB" id="A0A9Q8PCJ7"/>
<reference evidence="2" key="1">
    <citation type="submission" date="2021-12" db="EMBL/GenBank/DDBJ databases">
        <authorList>
            <person name="Zaccaron A."/>
            <person name="Stergiopoulos I."/>
        </authorList>
    </citation>
    <scope>NUCLEOTIDE SEQUENCE</scope>
    <source>
        <strain evidence="2">Race5_Kim</strain>
    </source>
</reference>
<feature type="compositionally biased region" description="Basic and acidic residues" evidence="1">
    <location>
        <begin position="138"/>
        <end position="148"/>
    </location>
</feature>
<feature type="compositionally biased region" description="Polar residues" evidence="1">
    <location>
        <begin position="96"/>
        <end position="112"/>
    </location>
</feature>
<keyword evidence="3" id="KW-1185">Reference proteome</keyword>
<proteinExistence type="predicted"/>
<evidence type="ECO:0000313" key="3">
    <source>
        <dbReference type="Proteomes" id="UP000756132"/>
    </source>
</evidence>
<feature type="compositionally biased region" description="Polar residues" evidence="1">
    <location>
        <begin position="232"/>
        <end position="241"/>
    </location>
</feature>
<evidence type="ECO:0000313" key="2">
    <source>
        <dbReference type="EMBL" id="UJO19927.1"/>
    </source>
</evidence>
<gene>
    <name evidence="2" type="ORF">CLAFUR5_10083</name>
</gene>
<dbReference type="EMBL" id="CP090169">
    <property type="protein sequence ID" value="UJO19927.1"/>
    <property type="molecule type" value="Genomic_DNA"/>
</dbReference>
<feature type="compositionally biased region" description="Basic and acidic residues" evidence="1">
    <location>
        <begin position="42"/>
        <end position="51"/>
    </location>
</feature>
<dbReference type="RefSeq" id="XP_047764293.1">
    <property type="nucleotide sequence ID" value="XM_047909231.1"/>
</dbReference>
<dbReference type="Proteomes" id="UP000756132">
    <property type="component" value="Chromosome 7"/>
</dbReference>
<protein>
    <submittedName>
        <fullName evidence="2">Uncharacterized protein</fullName>
    </submittedName>
</protein>
<reference evidence="2" key="2">
    <citation type="journal article" date="2022" name="Microb. Genom.">
        <title>A chromosome-scale genome assembly of the tomato pathogen Cladosporium fulvum reveals a compartmentalized genome architecture and the presence of a dispensable chromosome.</title>
        <authorList>
            <person name="Zaccaron A.Z."/>
            <person name="Chen L.H."/>
            <person name="Samaras A."/>
            <person name="Stergiopoulos I."/>
        </authorList>
    </citation>
    <scope>NUCLEOTIDE SEQUENCE</scope>
    <source>
        <strain evidence="2">Race5_Kim</strain>
    </source>
</reference>
<dbReference type="GeneID" id="71989961"/>
<feature type="region of interest" description="Disordered" evidence="1">
    <location>
        <begin position="213"/>
        <end position="258"/>
    </location>
</feature>
<feature type="region of interest" description="Disordered" evidence="1">
    <location>
        <begin position="21"/>
        <end position="169"/>
    </location>
</feature>
<sequence length="280" mass="30746">MSKLVKYMQSAILTFYQRSRPTAGQGSHHGYHDSVLSTPASHTREQPKYNSDDDGSSSMVSEPGSPQDISMSSDDDMNGDTFSQSPEDSFIMSRPRPSNSSPWAQRLQTNRVPTPIVPMRPGGSPYRIGPRQHVRQRHPQEFSSDHLDVPSPIDEDEVPTPPSAAEAAGSQLSMLTVSDVDMQESDDVPTVNVHPVRPLSRNTNLDMYESAVESEPMDSGPETIVVRKQRQRSGALSSGNSPVRAGPSQPPAPRKGFSMGFRADCEKCRLRVPGHMNHLI</sequence>
<name>A0A9Q8PCJ7_PASFU</name>
<accession>A0A9Q8PCJ7</accession>